<dbReference type="InterPro" id="IPR052918">
    <property type="entry name" value="Motility_Chemotaxis_Reg"/>
</dbReference>
<dbReference type="EMBL" id="JAHSPG010000003">
    <property type="protein sequence ID" value="MBV4357052.1"/>
    <property type="molecule type" value="Genomic_DNA"/>
</dbReference>
<dbReference type="Pfam" id="PF25778">
    <property type="entry name" value="DUF7948"/>
    <property type="match status" value="1"/>
</dbReference>
<organism evidence="3 4">
    <name type="scientific">Pinibacter aurantiacus</name>
    <dbReference type="NCBI Taxonomy" id="2851599"/>
    <lineage>
        <taxon>Bacteria</taxon>
        <taxon>Pseudomonadati</taxon>
        <taxon>Bacteroidota</taxon>
        <taxon>Chitinophagia</taxon>
        <taxon>Chitinophagales</taxon>
        <taxon>Chitinophagaceae</taxon>
        <taxon>Pinibacter</taxon>
    </lineage>
</organism>
<feature type="chain" id="PRO_5038362768" evidence="1">
    <location>
        <begin position="21"/>
        <end position="1217"/>
    </location>
</feature>
<dbReference type="PANTHER" id="PTHR35580">
    <property type="entry name" value="CELL SURFACE GLYCOPROTEIN (S-LAYER PROTEIN)-LIKE PROTEIN"/>
    <property type="match status" value="1"/>
</dbReference>
<feature type="domain" description="PKD" evidence="2">
    <location>
        <begin position="1044"/>
        <end position="1113"/>
    </location>
</feature>
<dbReference type="InterPro" id="IPR022409">
    <property type="entry name" value="PKD/Chitinase_dom"/>
</dbReference>
<feature type="domain" description="PKD" evidence="2">
    <location>
        <begin position="988"/>
        <end position="1009"/>
    </location>
</feature>
<feature type="domain" description="PKD" evidence="2">
    <location>
        <begin position="897"/>
        <end position="942"/>
    </location>
</feature>
<dbReference type="PANTHER" id="PTHR35580:SF1">
    <property type="entry name" value="PHYTASE-LIKE DOMAIN-CONTAINING PROTEIN"/>
    <property type="match status" value="1"/>
</dbReference>
<reference evidence="3" key="1">
    <citation type="submission" date="2021-06" db="EMBL/GenBank/DDBJ databases">
        <authorList>
            <person name="Huq M.A."/>
        </authorList>
    </citation>
    <scope>NUCLEOTIDE SEQUENCE</scope>
    <source>
        <strain evidence="3">MAH-26</strain>
    </source>
</reference>
<feature type="domain" description="PKD" evidence="2">
    <location>
        <begin position="809"/>
        <end position="865"/>
    </location>
</feature>
<evidence type="ECO:0000256" key="1">
    <source>
        <dbReference type="SAM" id="SignalP"/>
    </source>
</evidence>
<dbReference type="PROSITE" id="PS50093">
    <property type="entry name" value="PKD"/>
    <property type="match status" value="4"/>
</dbReference>
<proteinExistence type="predicted"/>
<keyword evidence="4" id="KW-1185">Reference proteome</keyword>
<dbReference type="InterPro" id="IPR057708">
    <property type="entry name" value="DUF7948"/>
</dbReference>
<dbReference type="AlphaFoldDB" id="A0A9E2S8X3"/>
<gene>
    <name evidence="3" type="ORF">KTO63_07850</name>
</gene>
<dbReference type="Proteomes" id="UP000812270">
    <property type="component" value="Unassembled WGS sequence"/>
</dbReference>
<accession>A0A9E2S8X3</accession>
<dbReference type="Pfam" id="PF13585">
    <property type="entry name" value="CHU_C"/>
    <property type="match status" value="1"/>
</dbReference>
<dbReference type="SMART" id="SM00089">
    <property type="entry name" value="PKD"/>
    <property type="match status" value="4"/>
</dbReference>
<evidence type="ECO:0000259" key="2">
    <source>
        <dbReference type="PROSITE" id="PS50093"/>
    </source>
</evidence>
<comment type="caution">
    <text evidence="3">The sequence shown here is derived from an EMBL/GenBank/DDBJ whole genome shotgun (WGS) entry which is preliminary data.</text>
</comment>
<dbReference type="Pfam" id="PF18911">
    <property type="entry name" value="PKD_4"/>
    <property type="match status" value="4"/>
</dbReference>
<evidence type="ECO:0000313" key="4">
    <source>
        <dbReference type="Proteomes" id="UP000812270"/>
    </source>
</evidence>
<keyword evidence="1" id="KW-0732">Signal</keyword>
<dbReference type="InterPro" id="IPR000601">
    <property type="entry name" value="PKD_dom"/>
</dbReference>
<dbReference type="CDD" id="cd00146">
    <property type="entry name" value="PKD"/>
    <property type="match status" value="4"/>
</dbReference>
<name>A0A9E2S8X3_9BACT</name>
<feature type="signal peptide" evidence="1">
    <location>
        <begin position="1"/>
        <end position="20"/>
    </location>
</feature>
<protein>
    <submittedName>
        <fullName evidence="3">PKD domain-containing protein</fullName>
    </submittedName>
</protein>
<evidence type="ECO:0000313" key="3">
    <source>
        <dbReference type="EMBL" id="MBV4357052.1"/>
    </source>
</evidence>
<sequence length="1217" mass="132049">MMKTTTIILCLLVSSLQLLAQSGGNFNSLEFVENKGQWDKQVQFQADFGSGAFFLRKNGIAVLQRNTQDMESLGHVKYNPADTLHARPIRPDGSQSGSADDNTQHILHSHMYFMDFVGANENVEIVGEKPQDTYYNYFIGNDKSKWAGGVKVYQSVLYKNIYPNIDVRYFTNDGLAKYEFIVNPGGDPSKIVMQFRGADKLSITKNNELVIKTSVGDVTELAPYTYQFQNGTRVKVDCKYVINGNNVTFKLKSFQSSEALIIDPALIFASFTGSRADNWGYTATYGGDGSFYAGGIVFANGFVTTAGAFQSTYSGRGQEMFNMGIMRFNPSGTQRMFGTYIGGTGKEQPHSMFADGDGNLVIAGRTTSKDYPSTIRQVNGGDGDWNIVLTKISANGTTLMGSLVIGGSGDDGRNIGDSHSSITRNQSLINFYGDDARSEVILDRSGNIYLASCTQSTNFPTTSNAVQSAPGGKQDGVFIKVNAAFTQLLYSSYIGGNGDDAAFVLALDQKSQDVYVAGGTNSTNLAVTSGVVQGTYSGGESDGFVAAFSNDGATLKKLTYLGTSKTDVVYGIQFDRDNFPYVMGITTGDWQPINAAWSQNGCQFVGKLKEDLSDWVFRTKFGTSLSAPNMSPVAFLVDRCENMYISGWGKAYGSFNMQGVRGMSVTPDAIKSDAPDNADFYFIVIKRDASAQLYGTFFGQNSGGPEHVDGGTSRFDQNGVIYQAMCANCLSSATAPRPQFPITAGAVCCSNKWSGANGTGSGAECNLAAVKIVFNYAGVGSGVKSFVAGKVRSKGCAPAEFEFKDTVLNAVSYVWDFGDGSPQLSTTNFDVTHTYQNVGSYRVMLIGIDSSSCNIRDTAYTIVRVGDDRVNFAFDFQKLQPCEALDYQFNNKSTVISGKPFTNTSFIWDFGDGTRIPTGTAPQTHSYAAPGTYNVTLILADTGYCNSPDSLTESLRVSPLVRAQFETPAEGCAPYTAAFHNTSLGGDTFDWDFGDGSAISHDINPSHTYPPGPNVYTVKLTAYDENTCNKVHDTTFTITVHTSPTAAYTFAPVTPAENRPTTFTNNSSTDAIQFAWRFGDGDSLITSSRNDIDHQYNISGTFEACLDAVNAFGCHDTVCNNIQAIVVPKLDVPNAFTPLGPTSASTIYVHGFGINTMKWVIYNRWGQKVFETNDRRRGWDGRFNGVVQPMDVYGYTLEVEFVDGEKLSRKGDITLIR</sequence>